<gene>
    <name evidence="3" type="ORF">COV74_05675</name>
</gene>
<reference evidence="3 4" key="1">
    <citation type="submission" date="2017-09" db="EMBL/GenBank/DDBJ databases">
        <title>Depth-based differentiation of microbial function through sediment-hosted aquifers and enrichment of novel symbionts in the deep terrestrial subsurface.</title>
        <authorList>
            <person name="Probst A.J."/>
            <person name="Ladd B."/>
            <person name="Jarett J.K."/>
            <person name="Geller-Mcgrath D.E."/>
            <person name="Sieber C.M."/>
            <person name="Emerson J.B."/>
            <person name="Anantharaman K."/>
            <person name="Thomas B.C."/>
            <person name="Malmstrom R."/>
            <person name="Stieglmeier M."/>
            <person name="Klingl A."/>
            <person name="Woyke T."/>
            <person name="Ryan C.M."/>
            <person name="Banfield J.F."/>
        </authorList>
    </citation>
    <scope>NUCLEOTIDE SEQUENCE [LARGE SCALE GENOMIC DNA]</scope>
    <source>
        <strain evidence="3">CG11_big_fil_rev_8_21_14_0_20_45_26</strain>
    </source>
</reference>
<proteinExistence type="predicted"/>
<feature type="region of interest" description="Disordered" evidence="2">
    <location>
        <begin position="185"/>
        <end position="222"/>
    </location>
</feature>
<dbReference type="EMBL" id="PCVY01000049">
    <property type="protein sequence ID" value="PIQ86168.1"/>
    <property type="molecule type" value="Genomic_DNA"/>
</dbReference>
<feature type="coiled-coil region" evidence="1">
    <location>
        <begin position="29"/>
        <end position="147"/>
    </location>
</feature>
<dbReference type="AlphaFoldDB" id="A0A2H0LP72"/>
<organism evidence="3 4">
    <name type="scientific">Candidatus Abzuiibacterium crystallinum</name>
    <dbReference type="NCBI Taxonomy" id="1974748"/>
    <lineage>
        <taxon>Bacteria</taxon>
        <taxon>Pseudomonadati</taxon>
        <taxon>Candidatus Omnitrophota</taxon>
        <taxon>Candidatus Abzuiibacterium</taxon>
    </lineage>
</organism>
<evidence type="ECO:0000256" key="1">
    <source>
        <dbReference type="SAM" id="Coils"/>
    </source>
</evidence>
<evidence type="ECO:0000313" key="4">
    <source>
        <dbReference type="Proteomes" id="UP000230859"/>
    </source>
</evidence>
<evidence type="ECO:0000313" key="3">
    <source>
        <dbReference type="EMBL" id="PIQ86168.1"/>
    </source>
</evidence>
<feature type="compositionally biased region" description="Low complexity" evidence="2">
    <location>
        <begin position="211"/>
        <end position="222"/>
    </location>
</feature>
<keyword evidence="1" id="KW-0175">Coiled coil</keyword>
<name>A0A2H0LP72_9BACT</name>
<dbReference type="Proteomes" id="UP000230859">
    <property type="component" value="Unassembled WGS sequence"/>
</dbReference>
<feature type="compositionally biased region" description="Basic and acidic residues" evidence="2">
    <location>
        <begin position="192"/>
        <end position="205"/>
    </location>
</feature>
<comment type="caution">
    <text evidence="3">The sequence shown here is derived from an EMBL/GenBank/DDBJ whole genome shotgun (WGS) entry which is preliminary data.</text>
</comment>
<sequence length="303" mass="33671">MKFTKFAIFLILILSLIAAGMTAYLSTVRENEKEKRITLQKIRMELEDQVNDLENTKLELQRKVESMNSELSETKASLQALQATNAQLTQQLTGKDQTIQSKESELKELQQAIRLSQDRNRELEGTLDRLERALEQMKKAHLEATGQMMRTEVEGADYSTMAEPYIPPASSSPESRVPVEALFENPAAAPKQESKKEKKEQKKSITSDMPAAETAAGKEAAASSESIQAGRVLLVNRKFNFVVINVGSKQGIQAGDSFQVLNAGERVANVEVEKLYDDFAAAKIVEQFGDRSLLKEGNLVTTM</sequence>
<evidence type="ECO:0000256" key="2">
    <source>
        <dbReference type="SAM" id="MobiDB-lite"/>
    </source>
</evidence>
<accession>A0A2H0LP72</accession>
<protein>
    <submittedName>
        <fullName evidence="3">Uncharacterized protein</fullName>
    </submittedName>
</protein>